<dbReference type="AlphaFoldDB" id="A0A4Y2HUX1"/>
<accession>A0A4Y2HUX1</accession>
<keyword evidence="2" id="KW-1185">Reference proteome</keyword>
<name>A0A4Y2HUX1_ARAVE</name>
<gene>
    <name evidence="1" type="ORF">AVEN_246303_1</name>
</gene>
<organism evidence="1 2">
    <name type="scientific">Araneus ventricosus</name>
    <name type="common">Orbweaver spider</name>
    <name type="synonym">Epeira ventricosa</name>
    <dbReference type="NCBI Taxonomy" id="182803"/>
    <lineage>
        <taxon>Eukaryota</taxon>
        <taxon>Metazoa</taxon>
        <taxon>Ecdysozoa</taxon>
        <taxon>Arthropoda</taxon>
        <taxon>Chelicerata</taxon>
        <taxon>Arachnida</taxon>
        <taxon>Araneae</taxon>
        <taxon>Araneomorphae</taxon>
        <taxon>Entelegynae</taxon>
        <taxon>Araneoidea</taxon>
        <taxon>Araneidae</taxon>
        <taxon>Araneus</taxon>
    </lineage>
</organism>
<evidence type="ECO:0000313" key="1">
    <source>
        <dbReference type="EMBL" id="GBM69277.1"/>
    </source>
</evidence>
<reference evidence="1 2" key="1">
    <citation type="journal article" date="2019" name="Sci. Rep.">
        <title>Orb-weaving spider Araneus ventricosus genome elucidates the spidroin gene catalogue.</title>
        <authorList>
            <person name="Kono N."/>
            <person name="Nakamura H."/>
            <person name="Ohtoshi R."/>
            <person name="Moran D.A.P."/>
            <person name="Shinohara A."/>
            <person name="Yoshida Y."/>
            <person name="Fujiwara M."/>
            <person name="Mori M."/>
            <person name="Tomita M."/>
            <person name="Arakawa K."/>
        </authorList>
    </citation>
    <scope>NUCLEOTIDE SEQUENCE [LARGE SCALE GENOMIC DNA]</scope>
</reference>
<comment type="caution">
    <text evidence="1">The sequence shown here is derived from an EMBL/GenBank/DDBJ whole genome shotgun (WGS) entry which is preliminary data.</text>
</comment>
<evidence type="ECO:0000313" key="2">
    <source>
        <dbReference type="Proteomes" id="UP000499080"/>
    </source>
</evidence>
<proteinExistence type="predicted"/>
<dbReference type="EMBL" id="BGPR01002187">
    <property type="protein sequence ID" value="GBM69277.1"/>
    <property type="molecule type" value="Genomic_DNA"/>
</dbReference>
<dbReference type="Proteomes" id="UP000499080">
    <property type="component" value="Unassembled WGS sequence"/>
</dbReference>
<sequence>MKNVNATGESSVCSQARRDKVRYPNATLASETDGNPAPYLWRTLPVSINDICQARIVGWDCDFLPYCVGKVRCTWVSDFVSVNLHTELSPVAFTFFI</sequence>
<protein>
    <submittedName>
        <fullName evidence="1">Uncharacterized protein</fullName>
    </submittedName>
</protein>